<sequence>MQSFVNGINTRPVLSDSSQMKSPVSPHEAQSNFANTLQSAIEHVNDTQVASDKKTEALAKGQINDLHDVMITAQKASISLETSVQVQRKVIDAYNEIMRMQI</sequence>
<proteinExistence type="inferred from homology"/>
<evidence type="ECO:0000313" key="7">
    <source>
        <dbReference type="EMBL" id="TRM12396.1"/>
    </source>
</evidence>
<feature type="region of interest" description="Disordered" evidence="6">
    <location>
        <begin position="1"/>
        <end position="30"/>
    </location>
</feature>
<dbReference type="GO" id="GO:0071973">
    <property type="term" value="P:bacterial-type flagellum-dependent cell motility"/>
    <property type="evidence" value="ECO:0007669"/>
    <property type="project" value="InterPro"/>
</dbReference>
<dbReference type="InterPro" id="IPR001624">
    <property type="entry name" value="FliE"/>
</dbReference>
<dbReference type="GO" id="GO:0003774">
    <property type="term" value="F:cytoskeletal motor activity"/>
    <property type="evidence" value="ECO:0007669"/>
    <property type="project" value="InterPro"/>
</dbReference>
<keyword evidence="8" id="KW-1185">Reference proteome</keyword>
<organism evidence="7 8">
    <name type="scientific">Lentibacillus cibarius</name>
    <dbReference type="NCBI Taxonomy" id="2583219"/>
    <lineage>
        <taxon>Bacteria</taxon>
        <taxon>Bacillati</taxon>
        <taxon>Bacillota</taxon>
        <taxon>Bacilli</taxon>
        <taxon>Bacillales</taxon>
        <taxon>Bacillaceae</taxon>
        <taxon>Lentibacillus</taxon>
    </lineage>
</organism>
<evidence type="ECO:0000256" key="3">
    <source>
        <dbReference type="ARBA" id="ARBA00023143"/>
    </source>
</evidence>
<protein>
    <recommendedName>
        <fullName evidence="4 5">Flagellar hook-basal body complex protein FliE</fullName>
    </recommendedName>
</protein>
<name>A0A549YKI8_9BACI</name>
<keyword evidence="7" id="KW-0969">Cilium</keyword>
<dbReference type="AlphaFoldDB" id="A0A549YKI8"/>
<evidence type="ECO:0000256" key="5">
    <source>
        <dbReference type="NCBIfam" id="TIGR00205"/>
    </source>
</evidence>
<dbReference type="PRINTS" id="PR01006">
    <property type="entry name" value="FLGHOOKFLIE"/>
</dbReference>
<reference evidence="7 8" key="1">
    <citation type="submission" date="2019-07" db="EMBL/GenBank/DDBJ databases">
        <title>Genomic analysis of Lentibacillus sp. NKC851-2.</title>
        <authorList>
            <person name="Oh Y.J."/>
        </authorList>
    </citation>
    <scope>NUCLEOTIDE SEQUENCE [LARGE SCALE GENOMIC DNA]</scope>
    <source>
        <strain evidence="7 8">NKC851-2</strain>
    </source>
</reference>
<dbReference type="RefSeq" id="WP_142791384.1">
    <property type="nucleotide sequence ID" value="NZ_VJMZ01000001.1"/>
</dbReference>
<dbReference type="GO" id="GO:0009425">
    <property type="term" value="C:bacterial-type flagellum basal body"/>
    <property type="evidence" value="ECO:0007669"/>
    <property type="project" value="UniProtKB-SubCell"/>
</dbReference>
<keyword evidence="7" id="KW-0966">Cell projection</keyword>
<dbReference type="EMBL" id="VJMZ01000001">
    <property type="protein sequence ID" value="TRM12396.1"/>
    <property type="molecule type" value="Genomic_DNA"/>
</dbReference>
<evidence type="ECO:0000256" key="6">
    <source>
        <dbReference type="SAM" id="MobiDB-lite"/>
    </source>
</evidence>
<comment type="caution">
    <text evidence="7">The sequence shown here is derived from an EMBL/GenBank/DDBJ whole genome shotgun (WGS) entry which is preliminary data.</text>
</comment>
<dbReference type="HAMAP" id="MF_00724">
    <property type="entry name" value="FliE"/>
    <property type="match status" value="1"/>
</dbReference>
<evidence type="ECO:0000256" key="2">
    <source>
        <dbReference type="ARBA" id="ARBA00009272"/>
    </source>
</evidence>
<feature type="compositionally biased region" description="Polar residues" evidence="6">
    <location>
        <begin position="15"/>
        <end position="30"/>
    </location>
</feature>
<keyword evidence="7" id="KW-0282">Flagellum</keyword>
<evidence type="ECO:0000256" key="4">
    <source>
        <dbReference type="HAMAP-Rule" id="MF_00724"/>
    </source>
</evidence>
<dbReference type="PANTHER" id="PTHR34653:SF1">
    <property type="entry name" value="FLAGELLAR HOOK-BASAL BODY COMPLEX PROTEIN FLIE"/>
    <property type="match status" value="1"/>
</dbReference>
<dbReference type="GO" id="GO:0005198">
    <property type="term" value="F:structural molecule activity"/>
    <property type="evidence" value="ECO:0007669"/>
    <property type="project" value="UniProtKB-UniRule"/>
</dbReference>
<keyword evidence="3 4" id="KW-0975">Bacterial flagellum</keyword>
<dbReference type="PANTHER" id="PTHR34653">
    <property type="match status" value="1"/>
</dbReference>
<comment type="similarity">
    <text evidence="2 4">Belongs to the FliE family.</text>
</comment>
<gene>
    <name evidence="4 7" type="primary">fliE</name>
    <name evidence="7" type="ORF">FH966_12230</name>
</gene>
<evidence type="ECO:0000313" key="8">
    <source>
        <dbReference type="Proteomes" id="UP000319280"/>
    </source>
</evidence>
<evidence type="ECO:0000256" key="1">
    <source>
        <dbReference type="ARBA" id="ARBA00004117"/>
    </source>
</evidence>
<accession>A0A549YKI8</accession>
<dbReference type="Pfam" id="PF02049">
    <property type="entry name" value="FliE"/>
    <property type="match status" value="1"/>
</dbReference>
<dbReference type="Proteomes" id="UP000319280">
    <property type="component" value="Unassembled WGS sequence"/>
</dbReference>
<dbReference type="NCBIfam" id="TIGR00205">
    <property type="entry name" value="fliE"/>
    <property type="match status" value="1"/>
</dbReference>
<comment type="subcellular location">
    <subcellularLocation>
        <location evidence="1 4">Bacterial flagellum basal body</location>
    </subcellularLocation>
</comment>